<protein>
    <submittedName>
        <fullName evidence="1">Uncharacterized protein</fullName>
    </submittedName>
</protein>
<dbReference type="EMBL" id="WTVM01000033">
    <property type="protein sequence ID" value="NMG02797.1"/>
    <property type="molecule type" value="Genomic_DNA"/>
</dbReference>
<evidence type="ECO:0000313" key="2">
    <source>
        <dbReference type="Proteomes" id="UP000599523"/>
    </source>
</evidence>
<organism evidence="1 2">
    <name type="scientific">Azoarcus taiwanensis</name>
    <dbReference type="NCBI Taxonomy" id="666964"/>
    <lineage>
        <taxon>Bacteria</taxon>
        <taxon>Pseudomonadati</taxon>
        <taxon>Pseudomonadota</taxon>
        <taxon>Betaproteobacteria</taxon>
        <taxon>Rhodocyclales</taxon>
        <taxon>Zoogloeaceae</taxon>
        <taxon>Azoarcus</taxon>
    </lineage>
</organism>
<dbReference type="RefSeq" id="WP_168987567.1">
    <property type="nucleotide sequence ID" value="NZ_CAWPHM010000257.1"/>
</dbReference>
<accession>A0A972JAV0</accession>
<comment type="caution">
    <text evidence="1">The sequence shown here is derived from an EMBL/GenBank/DDBJ whole genome shotgun (WGS) entry which is preliminary data.</text>
</comment>
<name>A0A972JAV0_9RHOO</name>
<dbReference type="Proteomes" id="UP000599523">
    <property type="component" value="Unassembled WGS sequence"/>
</dbReference>
<dbReference type="AlphaFoldDB" id="A0A972JAV0"/>
<evidence type="ECO:0000313" key="1">
    <source>
        <dbReference type="EMBL" id="NMG02797.1"/>
    </source>
</evidence>
<sequence length="334" mass="38076">METNTTEDREELIARLNLQRKAAITMGGAVDHAGHVKVQPMAGFDLNRTIFKGLEGIARKAMHERLARELVWDRTFAAEIEAAYAAVQATQPAPKIDERLVRFMKEECDFSMEHADGSFLEHLVFCHDYAARHYPGHSPNVALLHSILGTATNTFAMEADKLPRLKALLSEFEAIQVEAFPSVLRLFYTGLLDELERNLHRLDKLKALQCHRVIDNEPLRIDADNLWINLNYHLMHFVDFMPSANRSTHRSDPLLQMFERLSSLLDRAGQRQARVEVSFPNTNTAPLGETRTLFGQVSDLLLTPAVKLKLTRKSIRKYSEQCGHDLSYQLEWAD</sequence>
<gene>
    <name evidence="1" type="ORF">GPA21_07415</name>
</gene>
<proteinExistence type="predicted"/>
<reference evidence="1" key="1">
    <citation type="submission" date="2019-12" db="EMBL/GenBank/DDBJ databases">
        <title>Comparative genomics gives insights into the taxonomy of the Azoarcus-Aromatoleum group and reveals separate origins of nif in the plant-associated Azoarcus and non-plant-associated Aromatoleum sub-groups.</title>
        <authorList>
            <person name="Lafos M."/>
            <person name="Maluk M."/>
            <person name="Batista M."/>
            <person name="Junghare M."/>
            <person name="Carmona M."/>
            <person name="Faoro H."/>
            <person name="Cruz L.M."/>
            <person name="Battistoni F."/>
            <person name="De Souza E."/>
            <person name="Pedrosa F."/>
            <person name="Chen W.-M."/>
            <person name="Poole P.S."/>
            <person name="Dixon R.A."/>
            <person name="James E.K."/>
        </authorList>
    </citation>
    <scope>NUCLEOTIDE SEQUENCE</scope>
    <source>
        <strain evidence="1">NSC3</strain>
    </source>
</reference>
<keyword evidence="2" id="KW-1185">Reference proteome</keyword>